<sequence length="73" mass="8776">MFVNNQVAITISQNLVLHGKTKYFNIKLFFLRWVQKDGDMIFLYCKTEEQMVDIFTKALPISKFEFLRQKLRV</sequence>
<evidence type="ECO:0000313" key="2">
    <source>
        <dbReference type="Proteomes" id="UP000091857"/>
    </source>
</evidence>
<reference evidence="2" key="1">
    <citation type="journal article" date="2016" name="Nat. Biotechnol.">
        <title>Sequencing wild and cultivated cassava and related species reveals extensive interspecific hybridization and genetic diversity.</title>
        <authorList>
            <person name="Bredeson J.V."/>
            <person name="Lyons J.B."/>
            <person name="Prochnik S.E."/>
            <person name="Wu G.A."/>
            <person name="Ha C.M."/>
            <person name="Edsinger-Gonzales E."/>
            <person name="Grimwood J."/>
            <person name="Schmutz J."/>
            <person name="Rabbi I.Y."/>
            <person name="Egesi C."/>
            <person name="Nauluvula P."/>
            <person name="Lebot V."/>
            <person name="Ndunguru J."/>
            <person name="Mkamilo G."/>
            <person name="Bart R.S."/>
            <person name="Setter T.L."/>
            <person name="Gleadow R.M."/>
            <person name="Kulakow P."/>
            <person name="Ferguson M.E."/>
            <person name="Rounsley S."/>
            <person name="Rokhsar D.S."/>
        </authorList>
    </citation>
    <scope>NUCLEOTIDE SEQUENCE [LARGE SCALE GENOMIC DNA]</scope>
    <source>
        <strain evidence="2">cv. AM560-2</strain>
    </source>
</reference>
<organism evidence="1 2">
    <name type="scientific">Manihot esculenta</name>
    <name type="common">Cassava</name>
    <name type="synonym">Jatropha manihot</name>
    <dbReference type="NCBI Taxonomy" id="3983"/>
    <lineage>
        <taxon>Eukaryota</taxon>
        <taxon>Viridiplantae</taxon>
        <taxon>Streptophyta</taxon>
        <taxon>Embryophyta</taxon>
        <taxon>Tracheophyta</taxon>
        <taxon>Spermatophyta</taxon>
        <taxon>Magnoliopsida</taxon>
        <taxon>eudicotyledons</taxon>
        <taxon>Gunneridae</taxon>
        <taxon>Pentapetalae</taxon>
        <taxon>rosids</taxon>
        <taxon>fabids</taxon>
        <taxon>Malpighiales</taxon>
        <taxon>Euphorbiaceae</taxon>
        <taxon>Crotonoideae</taxon>
        <taxon>Manihoteae</taxon>
        <taxon>Manihot</taxon>
    </lineage>
</organism>
<keyword evidence="2" id="KW-1185">Reference proteome</keyword>
<evidence type="ECO:0000313" key="1">
    <source>
        <dbReference type="EMBL" id="KAG8650719.1"/>
    </source>
</evidence>
<comment type="caution">
    <text evidence="1">The sequence shown here is derived from an EMBL/GenBank/DDBJ whole genome shotgun (WGS) entry which is preliminary data.</text>
</comment>
<proteinExistence type="predicted"/>
<dbReference type="EMBL" id="CM004393">
    <property type="protein sequence ID" value="KAG8650719.1"/>
    <property type="molecule type" value="Genomic_DNA"/>
</dbReference>
<accession>A0ACB7HD81</accession>
<name>A0ACB7HD81_MANES</name>
<dbReference type="Proteomes" id="UP000091857">
    <property type="component" value="Chromosome 7"/>
</dbReference>
<protein>
    <submittedName>
        <fullName evidence="1">Uncharacterized protein</fullName>
    </submittedName>
</protein>
<gene>
    <name evidence="1" type="ORF">MANES_07G065201v8</name>
</gene>